<comment type="similarity">
    <text evidence="6">Belongs to the class I-like SAM-binding methyltransferase superfamily. C5-methyltransferase family.</text>
</comment>
<dbReference type="GO" id="GO:0003886">
    <property type="term" value="F:DNA (cytosine-5-)-methyltransferase activity"/>
    <property type="evidence" value="ECO:0007669"/>
    <property type="project" value="UniProtKB-EC"/>
</dbReference>
<organism evidence="7 8">
    <name type="scientific">Paenibacillus oralis</name>
    <dbReference type="NCBI Taxonomy" id="2490856"/>
    <lineage>
        <taxon>Bacteria</taxon>
        <taxon>Bacillati</taxon>
        <taxon>Bacillota</taxon>
        <taxon>Bacilli</taxon>
        <taxon>Bacillales</taxon>
        <taxon>Paenibacillaceae</taxon>
        <taxon>Paenibacillus</taxon>
    </lineage>
</organism>
<evidence type="ECO:0000256" key="4">
    <source>
        <dbReference type="ARBA" id="ARBA00022691"/>
    </source>
</evidence>
<evidence type="ECO:0000256" key="3">
    <source>
        <dbReference type="ARBA" id="ARBA00022679"/>
    </source>
</evidence>
<protein>
    <recommendedName>
        <fullName evidence="1">DNA (cytosine-5-)-methyltransferase</fullName>
        <ecNumber evidence="1">2.1.1.37</ecNumber>
    </recommendedName>
</protein>
<dbReference type="OrthoDB" id="2792171at2"/>
<evidence type="ECO:0000256" key="1">
    <source>
        <dbReference type="ARBA" id="ARBA00011975"/>
    </source>
</evidence>
<evidence type="ECO:0000256" key="5">
    <source>
        <dbReference type="ARBA" id="ARBA00022747"/>
    </source>
</evidence>
<dbReference type="InterPro" id="IPR050750">
    <property type="entry name" value="C5-MTase"/>
</dbReference>
<comment type="caution">
    <text evidence="7">The sequence shown here is derived from an EMBL/GenBank/DDBJ whole genome shotgun (WGS) entry which is preliminary data.</text>
</comment>
<keyword evidence="2 6" id="KW-0489">Methyltransferase</keyword>
<dbReference type="InterPro" id="IPR029063">
    <property type="entry name" value="SAM-dependent_MTases_sf"/>
</dbReference>
<keyword evidence="5" id="KW-0680">Restriction system</keyword>
<dbReference type="RefSeq" id="WP_128635745.1">
    <property type="nucleotide sequence ID" value="NZ_RRCN01000002.1"/>
</dbReference>
<feature type="active site" evidence="6">
    <location>
        <position position="201"/>
    </location>
</feature>
<evidence type="ECO:0000256" key="2">
    <source>
        <dbReference type="ARBA" id="ARBA00022603"/>
    </source>
</evidence>
<dbReference type="PROSITE" id="PS51679">
    <property type="entry name" value="SAM_MT_C5"/>
    <property type="match status" value="1"/>
</dbReference>
<evidence type="ECO:0000256" key="6">
    <source>
        <dbReference type="PROSITE-ProRule" id="PRU01016"/>
    </source>
</evidence>
<reference evidence="7 8" key="1">
    <citation type="submission" date="2018-11" db="EMBL/GenBank/DDBJ databases">
        <title>Genome sequencing of Paenibacillus sp. KCOM 3021 (= ChDC PVNT-B20).</title>
        <authorList>
            <person name="Kook J.-K."/>
            <person name="Park S.-N."/>
            <person name="Lim Y.K."/>
        </authorList>
    </citation>
    <scope>NUCLEOTIDE SEQUENCE [LARGE SCALE GENOMIC DNA]</scope>
    <source>
        <strain evidence="7 8">KCOM 3021</strain>
    </source>
</reference>
<dbReference type="AlphaFoldDB" id="A0A3P3TC25"/>
<dbReference type="PANTHER" id="PTHR46098">
    <property type="entry name" value="TRNA (CYTOSINE(38)-C(5))-METHYLTRANSFERASE"/>
    <property type="match status" value="1"/>
</dbReference>
<keyword evidence="4 6" id="KW-0949">S-adenosyl-L-methionine</keyword>
<dbReference type="GO" id="GO:0009307">
    <property type="term" value="P:DNA restriction-modification system"/>
    <property type="evidence" value="ECO:0007669"/>
    <property type="project" value="UniProtKB-KW"/>
</dbReference>
<gene>
    <name evidence="7" type="ORF">EHV15_34235</name>
</gene>
<dbReference type="Pfam" id="PF00145">
    <property type="entry name" value="DNA_methylase"/>
    <property type="match status" value="1"/>
</dbReference>
<dbReference type="EMBL" id="RRCN01000002">
    <property type="protein sequence ID" value="RRJ54658.1"/>
    <property type="molecule type" value="Genomic_DNA"/>
</dbReference>
<dbReference type="SUPFAM" id="SSF53335">
    <property type="entry name" value="S-adenosyl-L-methionine-dependent methyltransferases"/>
    <property type="match status" value="1"/>
</dbReference>
<sequence length="469" mass="53133">MKSIKMVRNLKTTERDGNTRLYFEPSVLEEAGFNVGESVKISIQQDSIILFRAPDEQNSDGIISRRLRRGWEKARPYFDRSNAEISSVLRAKERIDIIIREGHITVRHERSFDLTLSEGMLQGEELQKLRLLSLPSGMGMATAALVNTSLYEAVGAIDMWPIALDVYRFNFRNGISLMSDIKHLHPAYIPQADVVILSPECDEFSALGTQKANVATGLAPHYARLIWATNCNAVLIEQVAPYFKSRAYHQLRTLLIASGFNRFYETQICAHDFGSVAGRRRGYAVAFHGDINFVWPTPPRIPDRFRKTVGQVLGNGWEERGQWSTIENSPMEKLLAKKKENNNFNADRNYTLVDLDSKRISAVISAYRRTQVTSSYLRHPDGKHWRQFTSDELGYGFLSLPDWFEWPDGGYVSETRKVELIGQGVDCTVLAAIGSELAVSLIGEKVRAKREDIEPSLLQNRSGQLELIF</sequence>
<accession>A0A3P3TC25</accession>
<dbReference type="Proteomes" id="UP000267017">
    <property type="component" value="Unassembled WGS sequence"/>
</dbReference>
<evidence type="ECO:0000313" key="7">
    <source>
        <dbReference type="EMBL" id="RRJ54658.1"/>
    </source>
</evidence>
<evidence type="ECO:0000313" key="8">
    <source>
        <dbReference type="Proteomes" id="UP000267017"/>
    </source>
</evidence>
<keyword evidence="8" id="KW-1185">Reference proteome</keyword>
<dbReference type="GO" id="GO:0032259">
    <property type="term" value="P:methylation"/>
    <property type="evidence" value="ECO:0007669"/>
    <property type="project" value="UniProtKB-KW"/>
</dbReference>
<dbReference type="Gene3D" id="3.40.50.150">
    <property type="entry name" value="Vaccinia Virus protein VP39"/>
    <property type="match status" value="1"/>
</dbReference>
<proteinExistence type="inferred from homology"/>
<keyword evidence="3 6" id="KW-0808">Transferase</keyword>
<dbReference type="EC" id="2.1.1.37" evidence="1"/>
<name>A0A3P3TC25_9BACL</name>
<dbReference type="InterPro" id="IPR001525">
    <property type="entry name" value="C5_MeTfrase"/>
</dbReference>
<dbReference type="PANTHER" id="PTHR46098:SF1">
    <property type="entry name" value="TRNA (CYTOSINE(38)-C(5))-METHYLTRANSFERASE"/>
    <property type="match status" value="1"/>
</dbReference>